<evidence type="ECO:0000256" key="5">
    <source>
        <dbReference type="ARBA" id="ARBA00023187"/>
    </source>
</evidence>
<dbReference type="Proteomes" id="UP000186804">
    <property type="component" value="Unassembled WGS sequence"/>
</dbReference>
<dbReference type="GO" id="GO:0030628">
    <property type="term" value="F:pre-mRNA 3'-splice site binding"/>
    <property type="evidence" value="ECO:0007669"/>
    <property type="project" value="UniProtKB-UniRule"/>
</dbReference>
<comment type="subunit">
    <text evidence="7">Associated with the spliceosome.</text>
</comment>
<keyword evidence="3 7" id="KW-0507">mRNA processing</keyword>
<organism evidence="9 10">
    <name type="scientific">Cryptosporidium andersoni</name>
    <dbReference type="NCBI Taxonomy" id="117008"/>
    <lineage>
        <taxon>Eukaryota</taxon>
        <taxon>Sar</taxon>
        <taxon>Alveolata</taxon>
        <taxon>Apicomplexa</taxon>
        <taxon>Conoidasida</taxon>
        <taxon>Coccidia</taxon>
        <taxon>Eucoccidiorida</taxon>
        <taxon>Eimeriorina</taxon>
        <taxon>Cryptosporidiidae</taxon>
        <taxon>Cryptosporidium</taxon>
    </lineage>
</organism>
<comment type="caution">
    <text evidence="9">The sequence shown here is derived from an EMBL/GenBank/DDBJ whole genome shotgun (WGS) entry which is preliminary data.</text>
</comment>
<comment type="function">
    <text evidence="7">Involved in pre-mRNA splicing.</text>
</comment>
<keyword evidence="6 7" id="KW-0539">Nucleus</keyword>
<feature type="domain" description="Pre-mRNA-splicing factor SLU7" evidence="8">
    <location>
        <begin position="130"/>
        <end position="385"/>
    </location>
</feature>
<dbReference type="GO" id="GO:0000398">
    <property type="term" value="P:mRNA splicing, via spliceosome"/>
    <property type="evidence" value="ECO:0007669"/>
    <property type="project" value="UniProtKB-UniRule"/>
</dbReference>
<evidence type="ECO:0000256" key="1">
    <source>
        <dbReference type="ARBA" id="ARBA00004123"/>
    </source>
</evidence>
<reference evidence="9 10" key="1">
    <citation type="submission" date="2016-10" db="EMBL/GenBank/DDBJ databases">
        <title>Reductive evolution of mitochondrial metabolism and differential evolution of invasion-related proteins in Cryptosporidium.</title>
        <authorList>
            <person name="Liu S."/>
            <person name="Roellig D.M."/>
            <person name="Guo Y."/>
            <person name="Li N."/>
            <person name="Frace M.A."/>
            <person name="Tang K."/>
            <person name="Zhang L."/>
            <person name="Feng Y."/>
            <person name="Xiao L."/>
        </authorList>
    </citation>
    <scope>NUCLEOTIDE SEQUENCE [LARGE SCALE GENOMIC DNA]</scope>
    <source>
        <strain evidence="9">30847</strain>
    </source>
</reference>
<dbReference type="GeneID" id="92367170"/>
<comment type="subcellular location">
    <subcellularLocation>
        <location evidence="1 7">Nucleus</location>
    </subcellularLocation>
</comment>
<dbReference type="VEuPathDB" id="CryptoDB:cand_029860"/>
<name>A0A1J4MS71_9CRYT</name>
<evidence type="ECO:0000256" key="7">
    <source>
        <dbReference type="RuleBase" id="RU367071"/>
    </source>
</evidence>
<gene>
    <name evidence="9" type="ORF">cand_029860</name>
</gene>
<dbReference type="Pfam" id="PF11708">
    <property type="entry name" value="Slu7"/>
    <property type="match status" value="1"/>
</dbReference>
<evidence type="ECO:0000259" key="8">
    <source>
        <dbReference type="Pfam" id="PF11708"/>
    </source>
</evidence>
<comment type="similarity">
    <text evidence="2 7">Belongs to the SLU7 family.</text>
</comment>
<evidence type="ECO:0000256" key="4">
    <source>
        <dbReference type="ARBA" id="ARBA00022728"/>
    </source>
</evidence>
<accession>A0A1J4MS71</accession>
<protein>
    <recommendedName>
        <fullName evidence="7">Pre-mRNA-splicing factor SLU7</fullName>
    </recommendedName>
</protein>
<dbReference type="AlphaFoldDB" id="A0A1J4MS71"/>
<dbReference type="GO" id="GO:0005681">
    <property type="term" value="C:spliceosomal complex"/>
    <property type="evidence" value="ECO:0007669"/>
    <property type="project" value="UniProtKB-UniRule"/>
</dbReference>
<evidence type="ECO:0000256" key="6">
    <source>
        <dbReference type="ARBA" id="ARBA00023242"/>
    </source>
</evidence>
<sequence length="411" mass="48249">MSDKYNQHNPTYGQILPNMTLVADDGDDINPHIPQFIAKVPWYLTQEKKTLQHQRLVKFSEEMGCDSKVKRGTKDTKPIKYRKGACTNCGASTHKVVDCLERTRKRGAKWTNTDLCADEHIPQNCMKERNLDAKRDRWNDFDPRDYKYVIEEFEAMERLSKERRMKKIEKILSNDYTSSLETSIYCKHNSFNSYNLDDDTVIKDFDDKTFGNKDDKTRTTIKNLRIREDTAKYLINLDTNSAFYDPKSRSMRGNLVKGSSNSSQDVYQTSEEPLEIIKMEAFAWHKYKHGETVHLQAQPTQLEMLYKEHLSRANYEANTVRNRLSDYYGGAEYIVIKDSCQQTKLGDYFEDNNEEVLEHSHSWRYSNSKYVEDDYIADHSSVWGSYYNIHLKKWGFRCCRQTNKLLSCSNV</sequence>
<dbReference type="RefSeq" id="XP_067067587.1">
    <property type="nucleotide sequence ID" value="XM_067213213.1"/>
</dbReference>
<dbReference type="InterPro" id="IPR021715">
    <property type="entry name" value="Slu7_dom"/>
</dbReference>
<evidence type="ECO:0000313" key="9">
    <source>
        <dbReference type="EMBL" id="OII75741.1"/>
    </source>
</evidence>
<keyword evidence="10" id="KW-1185">Reference proteome</keyword>
<keyword evidence="5 7" id="KW-0508">mRNA splicing</keyword>
<evidence type="ECO:0000313" key="10">
    <source>
        <dbReference type="Proteomes" id="UP000186804"/>
    </source>
</evidence>
<dbReference type="InterPro" id="IPR039974">
    <property type="entry name" value="Splicing_factor_SLU7"/>
</dbReference>
<dbReference type="PANTHER" id="PTHR12942:SF2">
    <property type="entry name" value="PRE-MRNA-SPLICING FACTOR SLU7"/>
    <property type="match status" value="1"/>
</dbReference>
<keyword evidence="4 7" id="KW-0747">Spliceosome</keyword>
<dbReference type="EMBL" id="LRBS01000085">
    <property type="protein sequence ID" value="OII75741.1"/>
    <property type="molecule type" value="Genomic_DNA"/>
</dbReference>
<evidence type="ECO:0000256" key="3">
    <source>
        <dbReference type="ARBA" id="ARBA00022664"/>
    </source>
</evidence>
<dbReference type="PANTHER" id="PTHR12942">
    <property type="entry name" value="STEP II SPLICING FACTOR SLU7"/>
    <property type="match status" value="1"/>
</dbReference>
<proteinExistence type="inferred from homology"/>
<dbReference type="OrthoDB" id="249612at2759"/>
<evidence type="ECO:0000256" key="2">
    <source>
        <dbReference type="ARBA" id="ARBA00007203"/>
    </source>
</evidence>